<organism evidence="3 4">
    <name type="scientific">Tautonia plasticadhaerens</name>
    <dbReference type="NCBI Taxonomy" id="2527974"/>
    <lineage>
        <taxon>Bacteria</taxon>
        <taxon>Pseudomonadati</taxon>
        <taxon>Planctomycetota</taxon>
        <taxon>Planctomycetia</taxon>
        <taxon>Isosphaerales</taxon>
        <taxon>Isosphaeraceae</taxon>
        <taxon>Tautonia</taxon>
    </lineage>
</organism>
<keyword evidence="1" id="KW-0472">Membrane</keyword>
<geneLocation type="plasmid" evidence="4">
    <name>pelp_5</name>
</geneLocation>
<dbReference type="GO" id="GO:0006465">
    <property type="term" value="P:signal peptide processing"/>
    <property type="evidence" value="ECO:0007669"/>
    <property type="project" value="TreeGrafter"/>
</dbReference>
<name>A0A518HFR3_9BACT</name>
<evidence type="ECO:0000313" key="4">
    <source>
        <dbReference type="Proteomes" id="UP000317835"/>
    </source>
</evidence>
<dbReference type="GO" id="GO:0004190">
    <property type="term" value="F:aspartic-type endopeptidase activity"/>
    <property type="evidence" value="ECO:0007669"/>
    <property type="project" value="TreeGrafter"/>
</dbReference>
<dbReference type="Proteomes" id="UP000317835">
    <property type="component" value="Plasmid pElP_5"/>
</dbReference>
<keyword evidence="3" id="KW-0614">Plasmid</keyword>
<reference evidence="3 4" key="1">
    <citation type="submission" date="2019-02" db="EMBL/GenBank/DDBJ databases">
        <title>Deep-cultivation of Planctomycetes and their phenomic and genomic characterization uncovers novel biology.</title>
        <authorList>
            <person name="Wiegand S."/>
            <person name="Jogler M."/>
            <person name="Boedeker C."/>
            <person name="Pinto D."/>
            <person name="Vollmers J."/>
            <person name="Rivas-Marin E."/>
            <person name="Kohn T."/>
            <person name="Peeters S.H."/>
            <person name="Heuer A."/>
            <person name="Rast P."/>
            <person name="Oberbeckmann S."/>
            <person name="Bunk B."/>
            <person name="Jeske O."/>
            <person name="Meyerdierks A."/>
            <person name="Storesund J.E."/>
            <person name="Kallscheuer N."/>
            <person name="Luecker S."/>
            <person name="Lage O.M."/>
            <person name="Pohl T."/>
            <person name="Merkel B.J."/>
            <person name="Hornburger P."/>
            <person name="Mueller R.-W."/>
            <person name="Bruemmer F."/>
            <person name="Labrenz M."/>
            <person name="Spormann A.M."/>
            <person name="Op den Camp H."/>
            <person name="Overmann J."/>
            <person name="Amann R."/>
            <person name="Jetten M.S.M."/>
            <person name="Mascher T."/>
            <person name="Medema M.H."/>
            <person name="Devos D.P."/>
            <person name="Kaster A.-K."/>
            <person name="Ovreas L."/>
            <person name="Rohde M."/>
            <person name="Galperin M.Y."/>
            <person name="Jogler C."/>
        </authorList>
    </citation>
    <scope>NUCLEOTIDE SEQUENCE [LARGE SCALE GENOMIC DNA]</scope>
    <source>
        <strain evidence="3 4">ElP</strain>
        <plasmid evidence="4">pelp_5</plasmid>
    </source>
</reference>
<feature type="transmembrane region" description="Helical" evidence="1">
    <location>
        <begin position="206"/>
        <end position="232"/>
    </location>
</feature>
<dbReference type="KEGG" id="tpla:ElP_76400"/>
<dbReference type="RefSeq" id="WP_231749960.1">
    <property type="nucleotide sequence ID" value="NZ_CP036431.1"/>
</dbReference>
<sequence length="274" mass="27351">MSGAHHLAAAAFLFALGASVGSFLNVCAHRIPLGLGLSHPPSRCPGCGSGIAPRDNLPVLGWLMLKGRCRSCGMAISPRYPVIEAAVGLLLVVAYLAAAPADLLERGPALLAWRVLDALALSAFLVTGALIAGDRGAVPRSIASVGLLAALLLGATRPDLPGEATTSGLRDALLGLASCGGTVLLARHLGGRASAPGPIAPGDPAFAAMVGAFVGIRAALPVFAIASAILLASEAFPAILRRTADPNRPPLPLPLALGLAGLATIPAGPWLGLG</sequence>
<feature type="transmembrane region" description="Helical" evidence="1">
    <location>
        <begin position="80"/>
        <end position="99"/>
    </location>
</feature>
<gene>
    <name evidence="3" type="primary">pppA</name>
    <name evidence="3" type="ORF">ElP_76400</name>
</gene>
<evidence type="ECO:0000259" key="2">
    <source>
        <dbReference type="Pfam" id="PF06750"/>
    </source>
</evidence>
<evidence type="ECO:0000313" key="3">
    <source>
        <dbReference type="EMBL" id="QDV39668.1"/>
    </source>
</evidence>
<keyword evidence="1" id="KW-0812">Transmembrane</keyword>
<protein>
    <submittedName>
        <fullName evidence="3">Leader peptidase PppA</fullName>
    </submittedName>
</protein>
<accession>A0A518HFR3</accession>
<dbReference type="PANTHER" id="PTHR30487">
    <property type="entry name" value="TYPE 4 PREPILIN-LIKE PROTEINS LEADER PEPTIDE-PROCESSING ENZYME"/>
    <property type="match status" value="1"/>
</dbReference>
<dbReference type="InterPro" id="IPR050882">
    <property type="entry name" value="Prepilin_peptidase/N-MTase"/>
</dbReference>
<dbReference type="AlphaFoldDB" id="A0A518HFR3"/>
<dbReference type="GO" id="GO:0005886">
    <property type="term" value="C:plasma membrane"/>
    <property type="evidence" value="ECO:0007669"/>
    <property type="project" value="TreeGrafter"/>
</dbReference>
<keyword evidence="4" id="KW-1185">Reference proteome</keyword>
<dbReference type="InterPro" id="IPR010627">
    <property type="entry name" value="Prepilin_pept_A24_N"/>
</dbReference>
<dbReference type="Pfam" id="PF06750">
    <property type="entry name" value="A24_N_bact"/>
    <property type="match status" value="1"/>
</dbReference>
<evidence type="ECO:0000256" key="1">
    <source>
        <dbReference type="SAM" id="Phobius"/>
    </source>
</evidence>
<keyword evidence="1" id="KW-1133">Transmembrane helix</keyword>
<proteinExistence type="predicted"/>
<feature type="transmembrane region" description="Helical" evidence="1">
    <location>
        <begin position="253"/>
        <end position="273"/>
    </location>
</feature>
<dbReference type="PANTHER" id="PTHR30487:SF0">
    <property type="entry name" value="PREPILIN LEADER PEPTIDASE_N-METHYLTRANSFERASE-RELATED"/>
    <property type="match status" value="1"/>
</dbReference>
<feature type="domain" description="Prepilin peptidase A24 N-terminal" evidence="2">
    <location>
        <begin position="16"/>
        <end position="96"/>
    </location>
</feature>
<dbReference type="EMBL" id="CP036431">
    <property type="protein sequence ID" value="QDV39668.1"/>
    <property type="molecule type" value="Genomic_DNA"/>
</dbReference>
<feature type="transmembrane region" description="Helical" evidence="1">
    <location>
        <begin position="111"/>
        <end position="131"/>
    </location>
</feature>